<evidence type="ECO:0000313" key="1">
    <source>
        <dbReference type="EMBL" id="RWR92529.1"/>
    </source>
</evidence>
<dbReference type="PANTHER" id="PTHR36139:SF1">
    <property type="entry name" value="SUCCINATE DEHYDROGENASE SUBUNIT 5, MITOCHONDRIAL"/>
    <property type="match status" value="1"/>
</dbReference>
<dbReference type="GO" id="GO:0006099">
    <property type="term" value="P:tricarboxylic acid cycle"/>
    <property type="evidence" value="ECO:0007669"/>
    <property type="project" value="InterPro"/>
</dbReference>
<reference evidence="1 2" key="1">
    <citation type="journal article" date="2019" name="Nat. Plants">
        <title>Stout camphor tree genome fills gaps in understanding of flowering plant genome evolution.</title>
        <authorList>
            <person name="Chaw S.M."/>
            <person name="Liu Y.C."/>
            <person name="Wu Y.W."/>
            <person name="Wang H.Y."/>
            <person name="Lin C.I."/>
            <person name="Wu C.S."/>
            <person name="Ke H.M."/>
            <person name="Chang L.Y."/>
            <person name="Hsu C.Y."/>
            <person name="Yang H.T."/>
            <person name="Sudianto E."/>
            <person name="Hsu M.H."/>
            <person name="Wu K.P."/>
            <person name="Wang L.N."/>
            <person name="Leebens-Mack J.H."/>
            <person name="Tsai I.J."/>
        </authorList>
    </citation>
    <scope>NUCLEOTIDE SEQUENCE [LARGE SCALE GENOMIC DNA]</scope>
    <source>
        <strain evidence="2">cv. Chaw 1501</strain>
        <tissue evidence="1">Young leaves</tissue>
    </source>
</reference>
<dbReference type="Proteomes" id="UP000283530">
    <property type="component" value="Unassembled WGS sequence"/>
</dbReference>
<comment type="caution">
    <text evidence="1">The sequence shown here is derived from an EMBL/GenBank/DDBJ whole genome shotgun (WGS) entry which is preliminary data.</text>
</comment>
<keyword evidence="2" id="KW-1185">Reference proteome</keyword>
<protein>
    <submittedName>
        <fullName evidence="1">Succinate dehydrogenase subunit 5, mitochondrial</fullName>
    </submittedName>
</protein>
<dbReference type="Pfam" id="PF14290">
    <property type="entry name" value="SDH5_plant"/>
    <property type="match status" value="1"/>
</dbReference>
<dbReference type="PANTHER" id="PTHR36139">
    <property type="entry name" value="SUCCINATE DEHYDROGENASE SUBUNIT 5, MITOCHONDRIAL"/>
    <property type="match status" value="1"/>
</dbReference>
<dbReference type="EMBL" id="QPKB01000009">
    <property type="protein sequence ID" value="RWR92529.1"/>
    <property type="molecule type" value="Genomic_DNA"/>
</dbReference>
<evidence type="ECO:0000313" key="2">
    <source>
        <dbReference type="Proteomes" id="UP000283530"/>
    </source>
</evidence>
<organism evidence="1 2">
    <name type="scientific">Cinnamomum micranthum f. kanehirae</name>
    <dbReference type="NCBI Taxonomy" id="337451"/>
    <lineage>
        <taxon>Eukaryota</taxon>
        <taxon>Viridiplantae</taxon>
        <taxon>Streptophyta</taxon>
        <taxon>Embryophyta</taxon>
        <taxon>Tracheophyta</taxon>
        <taxon>Spermatophyta</taxon>
        <taxon>Magnoliopsida</taxon>
        <taxon>Magnoliidae</taxon>
        <taxon>Laurales</taxon>
        <taxon>Lauraceae</taxon>
        <taxon>Cinnamomum</taxon>
    </lineage>
</organism>
<gene>
    <name evidence="1" type="ORF">CKAN_02174300</name>
</gene>
<dbReference type="OrthoDB" id="1910373at2759"/>
<name>A0A3S3P3L3_9MAGN</name>
<dbReference type="STRING" id="337451.A0A3S3P3L3"/>
<proteinExistence type="predicted"/>
<dbReference type="GO" id="GO:0045273">
    <property type="term" value="C:respiratory chain complex II (succinate dehydrogenase)"/>
    <property type="evidence" value="ECO:0007669"/>
    <property type="project" value="InterPro"/>
</dbReference>
<dbReference type="InterPro" id="IPR025397">
    <property type="entry name" value="SDH5"/>
</dbReference>
<dbReference type="AlphaFoldDB" id="A0A3S3P3L3"/>
<accession>A0A3S3P3L3</accession>
<sequence>MERRALLRSFSLSKALFLHPNNNTTIIRSASASISTLTNPSLLTRPLYLSPQSLTTSPKLASPGCWFASLISSSRRYFSADVSHLPVITDLDVKNAFKDLMAASWDELPDAVIHDAKAALSKATEDKAGQEALANVFRSAEATEKFAGVLVSLRMELDDSIGLSGEKVGHMSSDLQDALQAAYNRYMTYLDAFGPDETYLRKKVEMELGTKMIHLKMRCGGLGSEWGKV</sequence>